<protein>
    <submittedName>
        <fullName evidence="1">Uncharacterized protein</fullName>
    </submittedName>
</protein>
<gene>
    <name evidence="1" type="ORF">AMECASPLE_015331</name>
</gene>
<evidence type="ECO:0000313" key="1">
    <source>
        <dbReference type="EMBL" id="MEQ2307145.1"/>
    </source>
</evidence>
<reference evidence="1 2" key="1">
    <citation type="submission" date="2021-06" db="EMBL/GenBank/DDBJ databases">
        <authorList>
            <person name="Palmer J.M."/>
        </authorList>
    </citation>
    <scope>NUCLEOTIDE SEQUENCE [LARGE SCALE GENOMIC DNA]</scope>
    <source>
        <strain evidence="1 2">AS_MEX2019</strain>
        <tissue evidence="1">Muscle</tissue>
    </source>
</reference>
<keyword evidence="2" id="KW-1185">Reference proteome</keyword>
<accession>A0ABV0ZNG0</accession>
<proteinExistence type="predicted"/>
<dbReference type="Proteomes" id="UP001469553">
    <property type="component" value="Unassembled WGS sequence"/>
</dbReference>
<name>A0ABV0ZNG0_9TELE</name>
<organism evidence="1 2">
    <name type="scientific">Ameca splendens</name>
    <dbReference type="NCBI Taxonomy" id="208324"/>
    <lineage>
        <taxon>Eukaryota</taxon>
        <taxon>Metazoa</taxon>
        <taxon>Chordata</taxon>
        <taxon>Craniata</taxon>
        <taxon>Vertebrata</taxon>
        <taxon>Euteleostomi</taxon>
        <taxon>Actinopterygii</taxon>
        <taxon>Neopterygii</taxon>
        <taxon>Teleostei</taxon>
        <taxon>Neoteleostei</taxon>
        <taxon>Acanthomorphata</taxon>
        <taxon>Ovalentaria</taxon>
        <taxon>Atherinomorphae</taxon>
        <taxon>Cyprinodontiformes</taxon>
        <taxon>Goodeidae</taxon>
        <taxon>Ameca</taxon>
    </lineage>
</organism>
<evidence type="ECO:0000313" key="2">
    <source>
        <dbReference type="Proteomes" id="UP001469553"/>
    </source>
</evidence>
<dbReference type="EMBL" id="JAHRIP010066907">
    <property type="protein sequence ID" value="MEQ2307145.1"/>
    <property type="molecule type" value="Genomic_DNA"/>
</dbReference>
<sequence>MMKHEISVRSGSRCLIGWECLSIFELKASNTYGLTFDSRRLTRKYMGDLTTAKCPSPVVANNPISPPPPSLQAVDGARAPCGGVQQVSLIINQVFLTSWLQSRCRSSGKIPSTPDFKLPCLLSSSWLTPSSKPPSNLQANLVHPPT</sequence>
<comment type="caution">
    <text evidence="1">The sequence shown here is derived from an EMBL/GenBank/DDBJ whole genome shotgun (WGS) entry which is preliminary data.</text>
</comment>